<organism evidence="1 2">
    <name type="scientific">Batillaria attramentaria</name>
    <dbReference type="NCBI Taxonomy" id="370345"/>
    <lineage>
        <taxon>Eukaryota</taxon>
        <taxon>Metazoa</taxon>
        <taxon>Spiralia</taxon>
        <taxon>Lophotrochozoa</taxon>
        <taxon>Mollusca</taxon>
        <taxon>Gastropoda</taxon>
        <taxon>Caenogastropoda</taxon>
        <taxon>Sorbeoconcha</taxon>
        <taxon>Cerithioidea</taxon>
        <taxon>Batillariidae</taxon>
        <taxon>Batillaria</taxon>
    </lineage>
</organism>
<comment type="caution">
    <text evidence="1">The sequence shown here is derived from an EMBL/GenBank/DDBJ whole genome shotgun (WGS) entry which is preliminary data.</text>
</comment>
<protein>
    <submittedName>
        <fullName evidence="1">Uncharacterized protein</fullName>
    </submittedName>
</protein>
<proteinExistence type="predicted"/>
<accession>A0ABD0KZK4</accession>
<dbReference type="AlphaFoldDB" id="A0ABD0KZK4"/>
<reference evidence="1 2" key="1">
    <citation type="journal article" date="2023" name="Sci. Data">
        <title>Genome assembly of the Korean intertidal mud-creeper Batillaria attramentaria.</title>
        <authorList>
            <person name="Patra A.K."/>
            <person name="Ho P.T."/>
            <person name="Jun S."/>
            <person name="Lee S.J."/>
            <person name="Kim Y."/>
            <person name="Won Y.J."/>
        </authorList>
    </citation>
    <scope>NUCLEOTIDE SEQUENCE [LARGE SCALE GENOMIC DNA]</scope>
    <source>
        <strain evidence="1">Wonlab-2016</strain>
    </source>
</reference>
<dbReference type="Proteomes" id="UP001519460">
    <property type="component" value="Unassembled WGS sequence"/>
</dbReference>
<gene>
    <name evidence="1" type="ORF">BaRGS_00016207</name>
</gene>
<sequence>MSKTSADLMCCMLEASKAEPKAMRHGEGLLQGSPWVGLVLLRVVLQSASNVDHAHCSLLMTGCTSGLFVPISSIITVRRESAVGSVAQAGIITASIYSFAPAEVHVGQVHAVSASA</sequence>
<dbReference type="EMBL" id="JACVVK020000102">
    <property type="protein sequence ID" value="KAK7492541.1"/>
    <property type="molecule type" value="Genomic_DNA"/>
</dbReference>
<name>A0ABD0KZK4_9CAEN</name>
<keyword evidence="2" id="KW-1185">Reference proteome</keyword>
<evidence type="ECO:0000313" key="2">
    <source>
        <dbReference type="Proteomes" id="UP001519460"/>
    </source>
</evidence>
<evidence type="ECO:0000313" key="1">
    <source>
        <dbReference type="EMBL" id="KAK7492541.1"/>
    </source>
</evidence>